<dbReference type="PANTHER" id="PTHR36166">
    <property type="entry name" value="CHROMOSOME 9, WHOLE GENOME SHOTGUN SEQUENCE"/>
    <property type="match status" value="1"/>
</dbReference>
<reference evidence="1" key="1">
    <citation type="submission" date="2022-12" db="EMBL/GenBank/DDBJ databases">
        <authorList>
            <person name="Petersen C."/>
        </authorList>
    </citation>
    <scope>NUCLEOTIDE SEQUENCE</scope>
    <source>
        <strain evidence="1">IBT 21472</strain>
    </source>
</reference>
<accession>A0A9W9GYT0</accession>
<dbReference type="PANTHER" id="PTHR36166:SF1">
    <property type="entry name" value="SRPBCC DOMAIN-CONTAINING PROTEIN"/>
    <property type="match status" value="1"/>
</dbReference>
<dbReference type="Proteomes" id="UP001147746">
    <property type="component" value="Unassembled WGS sequence"/>
</dbReference>
<name>A0A9W9GYT0_9EURO</name>
<organism evidence="1 2">
    <name type="scientific">Penicillium atrosanguineum</name>
    <dbReference type="NCBI Taxonomy" id="1132637"/>
    <lineage>
        <taxon>Eukaryota</taxon>
        <taxon>Fungi</taxon>
        <taxon>Dikarya</taxon>
        <taxon>Ascomycota</taxon>
        <taxon>Pezizomycotina</taxon>
        <taxon>Eurotiomycetes</taxon>
        <taxon>Eurotiomycetidae</taxon>
        <taxon>Eurotiales</taxon>
        <taxon>Aspergillaceae</taxon>
        <taxon>Penicillium</taxon>
    </lineage>
</organism>
<proteinExistence type="predicted"/>
<dbReference type="OrthoDB" id="509124at2759"/>
<evidence type="ECO:0000313" key="1">
    <source>
        <dbReference type="EMBL" id="KAJ5307299.1"/>
    </source>
</evidence>
<dbReference type="AlphaFoldDB" id="A0A9W9GYT0"/>
<evidence type="ECO:0000313" key="2">
    <source>
        <dbReference type="Proteomes" id="UP001147746"/>
    </source>
</evidence>
<dbReference type="InterPro" id="IPR019587">
    <property type="entry name" value="Polyketide_cyclase/dehydratase"/>
</dbReference>
<sequence>MQLVNKVIEISAAPEVVRQKFLDFPSIFTYHPDGFIKTIKPARQDKPIEAGDRMLVELEIGKMEPIMIENSPDCFSWGGSLPLNSFNGNHSFRFEPSATTPGGTTFTQQEEFTGYLSFIVGEGVIARSLGMREKTEKGFEKFNKDLKAWCEMA</sequence>
<dbReference type="InterPro" id="IPR023393">
    <property type="entry name" value="START-like_dom_sf"/>
</dbReference>
<comment type="caution">
    <text evidence="1">The sequence shown here is derived from an EMBL/GenBank/DDBJ whole genome shotgun (WGS) entry which is preliminary data.</text>
</comment>
<dbReference type="CDD" id="cd07822">
    <property type="entry name" value="SRPBCC_4"/>
    <property type="match status" value="1"/>
</dbReference>
<dbReference type="EMBL" id="JAPZBO010000008">
    <property type="protein sequence ID" value="KAJ5307299.1"/>
    <property type="molecule type" value="Genomic_DNA"/>
</dbReference>
<protein>
    <submittedName>
        <fullName evidence="1">Uncharacterized protein</fullName>
    </submittedName>
</protein>
<reference evidence="1" key="2">
    <citation type="journal article" date="2023" name="IMA Fungus">
        <title>Comparative genomic study of the Penicillium genus elucidates a diverse pangenome and 15 lateral gene transfer events.</title>
        <authorList>
            <person name="Petersen C."/>
            <person name="Sorensen T."/>
            <person name="Nielsen M.R."/>
            <person name="Sondergaard T.E."/>
            <person name="Sorensen J.L."/>
            <person name="Fitzpatrick D.A."/>
            <person name="Frisvad J.C."/>
            <person name="Nielsen K.L."/>
        </authorList>
    </citation>
    <scope>NUCLEOTIDE SEQUENCE</scope>
    <source>
        <strain evidence="1">IBT 21472</strain>
    </source>
</reference>
<dbReference type="Gene3D" id="3.30.530.20">
    <property type="match status" value="1"/>
</dbReference>
<dbReference type="Pfam" id="PF10604">
    <property type="entry name" value="Polyketide_cyc2"/>
    <property type="match status" value="1"/>
</dbReference>
<keyword evidence="2" id="KW-1185">Reference proteome</keyword>
<dbReference type="SUPFAM" id="SSF55961">
    <property type="entry name" value="Bet v1-like"/>
    <property type="match status" value="1"/>
</dbReference>
<gene>
    <name evidence="1" type="ORF">N7476_007955</name>
</gene>